<proteinExistence type="predicted"/>
<reference evidence="3" key="1">
    <citation type="submission" date="2020-12" db="UniProtKB">
        <authorList>
            <consortium name="WormBaseParasite"/>
        </authorList>
    </citation>
    <scope>IDENTIFICATION</scope>
    <source>
        <strain evidence="3">MHco3</strain>
    </source>
</reference>
<dbReference type="Pfam" id="PF26215">
    <property type="entry name" value="HTH_animal"/>
    <property type="match status" value="1"/>
</dbReference>
<dbReference type="Proteomes" id="UP000025227">
    <property type="component" value="Unplaced"/>
</dbReference>
<protein>
    <recommendedName>
        <fullName evidence="1">Helix-turn-helix domain-containing protein</fullName>
    </recommendedName>
</protein>
<evidence type="ECO:0000313" key="2">
    <source>
        <dbReference type="Proteomes" id="UP000025227"/>
    </source>
</evidence>
<keyword evidence="2" id="KW-1185">Reference proteome</keyword>
<organism evidence="2 3">
    <name type="scientific">Haemonchus contortus</name>
    <name type="common">Barber pole worm</name>
    <dbReference type="NCBI Taxonomy" id="6289"/>
    <lineage>
        <taxon>Eukaryota</taxon>
        <taxon>Metazoa</taxon>
        <taxon>Ecdysozoa</taxon>
        <taxon>Nematoda</taxon>
        <taxon>Chromadorea</taxon>
        <taxon>Rhabditida</taxon>
        <taxon>Rhabditina</taxon>
        <taxon>Rhabditomorpha</taxon>
        <taxon>Strongyloidea</taxon>
        <taxon>Trichostrongylidae</taxon>
        <taxon>Haemonchus</taxon>
    </lineage>
</organism>
<sequence>MGVLVEILNRVSQYIRFTREVPHEDWLPYLNTQIKISGGRCRVKWYRKNSSKNISNQAESTHPEAVKRAVVRNMYKTAPGVRTGEVEREESRKLACEIADSNGYRTQHRRKVPPTARTLRPPPVSFLSFDRQTDRRELFIYSKDYT</sequence>
<dbReference type="InterPro" id="IPR058912">
    <property type="entry name" value="HTH_animal"/>
</dbReference>
<name>A0A7I4Z2B6_HAECO</name>
<feature type="domain" description="Helix-turn-helix" evidence="1">
    <location>
        <begin position="58"/>
        <end position="107"/>
    </location>
</feature>
<evidence type="ECO:0000313" key="3">
    <source>
        <dbReference type="WBParaSite" id="HCON_00169810-00001"/>
    </source>
</evidence>
<dbReference type="OrthoDB" id="9907881at2759"/>
<accession>A0A7I4Z2B6</accession>
<dbReference type="WBParaSite" id="HCON_00169810-00001">
    <property type="protein sequence ID" value="HCON_00169810-00001"/>
    <property type="gene ID" value="HCON_00169810"/>
</dbReference>
<evidence type="ECO:0000259" key="1">
    <source>
        <dbReference type="Pfam" id="PF26215"/>
    </source>
</evidence>
<dbReference type="AlphaFoldDB" id="A0A7I4Z2B6"/>